<proteinExistence type="predicted"/>
<reference evidence="1" key="1">
    <citation type="submission" date="2020-05" db="EMBL/GenBank/DDBJ databases">
        <authorList>
            <person name="Chiriac C."/>
            <person name="Salcher M."/>
            <person name="Ghai R."/>
            <person name="Kavagutti S V."/>
        </authorList>
    </citation>
    <scope>NUCLEOTIDE SEQUENCE</scope>
</reference>
<dbReference type="AlphaFoldDB" id="A0A6J6XMP3"/>
<organism evidence="1">
    <name type="scientific">freshwater metagenome</name>
    <dbReference type="NCBI Taxonomy" id="449393"/>
    <lineage>
        <taxon>unclassified sequences</taxon>
        <taxon>metagenomes</taxon>
        <taxon>ecological metagenomes</taxon>
    </lineage>
</organism>
<sequence length="41" mass="4306">MKFPPFRLTICVTLIEGNAGVLSADSALANEGAETLGIDNR</sequence>
<name>A0A6J6XMP3_9ZZZZ</name>
<accession>A0A6J6XMP3</accession>
<protein>
    <submittedName>
        <fullName evidence="1">Unannotated protein</fullName>
    </submittedName>
</protein>
<evidence type="ECO:0000313" key="1">
    <source>
        <dbReference type="EMBL" id="CAB4797093.1"/>
    </source>
</evidence>
<dbReference type="EMBL" id="CAFAAD010000098">
    <property type="protein sequence ID" value="CAB4797093.1"/>
    <property type="molecule type" value="Genomic_DNA"/>
</dbReference>
<gene>
    <name evidence="1" type="ORF">UFOPK2969_01247</name>
</gene>